<feature type="region of interest" description="Disordered" evidence="17">
    <location>
        <begin position="1"/>
        <end position="53"/>
    </location>
</feature>
<dbReference type="Proteomes" id="UP000078529">
    <property type="component" value="Unassembled WGS sequence"/>
</dbReference>
<dbReference type="GO" id="GO:0032299">
    <property type="term" value="C:ribonuclease H2 complex"/>
    <property type="evidence" value="ECO:0007669"/>
    <property type="project" value="TreeGrafter"/>
</dbReference>
<sequence length="229" mass="24260">MSESRRTMARRSSDSPSLSSPRPARTKPPGPDFSREAAWHQGGGGRIAGVDEAGRGPLAGPVVAAAVVLRPDRIPAGLDDSKKLGARQREQLFEAILADAEVGIGTASAAEIDRVNIRQATFLAMRRAVSALAYEPDHVLVDGRDIPTGCLVPATALIGGDALCLSIAAASIVAKVTRDRIMTELCIADPRYGFRQHMGYPTAAHVEALKVHGPGPHHRRTFGPVRALL</sequence>
<protein>
    <recommendedName>
        <fullName evidence="7 14">Ribonuclease HII</fullName>
        <shortName evidence="14">RNase HII</shortName>
        <ecNumber evidence="6 14">3.1.26.4</ecNumber>
    </recommendedName>
</protein>
<dbReference type="EC" id="3.1.26.4" evidence="6 14"/>
<comment type="function">
    <text evidence="3 14 16">Endonuclease that specifically degrades the RNA of RNA-DNA hybrids.</text>
</comment>
<evidence type="ECO:0000256" key="7">
    <source>
        <dbReference type="ARBA" id="ARBA00019179"/>
    </source>
</evidence>
<evidence type="ECO:0000313" key="20">
    <source>
        <dbReference type="Proteomes" id="UP000078529"/>
    </source>
</evidence>
<comment type="cofactor">
    <cofactor evidence="2">
        <name>Mg(2+)</name>
        <dbReference type="ChEBI" id="CHEBI:18420"/>
    </cofactor>
</comment>
<keyword evidence="20" id="KW-1185">Reference proteome</keyword>
<dbReference type="InterPro" id="IPR001352">
    <property type="entry name" value="RNase_HII/HIII"/>
</dbReference>
<dbReference type="HAMAP" id="MF_00052_B">
    <property type="entry name" value="RNase_HII_B"/>
    <property type="match status" value="1"/>
</dbReference>
<evidence type="ECO:0000256" key="16">
    <source>
        <dbReference type="RuleBase" id="RU003515"/>
    </source>
</evidence>
<dbReference type="PANTHER" id="PTHR10954:SF18">
    <property type="entry name" value="RIBONUCLEASE HII"/>
    <property type="match status" value="1"/>
</dbReference>
<dbReference type="RefSeq" id="WP_058600958.1">
    <property type="nucleotide sequence ID" value="NZ_LDQA01000028.1"/>
</dbReference>
<comment type="catalytic activity">
    <reaction evidence="1 14 15 16">
        <text>Endonucleolytic cleavage to 5'-phosphomonoester.</text>
        <dbReference type="EC" id="3.1.26.4"/>
    </reaction>
</comment>
<dbReference type="GO" id="GO:0003723">
    <property type="term" value="F:RNA binding"/>
    <property type="evidence" value="ECO:0007669"/>
    <property type="project" value="UniProtKB-UniRule"/>
</dbReference>
<evidence type="ECO:0000256" key="6">
    <source>
        <dbReference type="ARBA" id="ARBA00012180"/>
    </source>
</evidence>
<feature type="binding site" evidence="14 15">
    <location>
        <position position="142"/>
    </location>
    <ligand>
        <name>a divalent metal cation</name>
        <dbReference type="ChEBI" id="CHEBI:60240"/>
    </ligand>
</feature>
<evidence type="ECO:0000256" key="2">
    <source>
        <dbReference type="ARBA" id="ARBA00001946"/>
    </source>
</evidence>
<evidence type="ECO:0000256" key="3">
    <source>
        <dbReference type="ARBA" id="ARBA00004065"/>
    </source>
</evidence>
<dbReference type="NCBIfam" id="NF000595">
    <property type="entry name" value="PRK00015.1-3"/>
    <property type="match status" value="1"/>
</dbReference>
<keyword evidence="8 14" id="KW-0963">Cytoplasm</keyword>
<keyword evidence="10 14" id="KW-0479">Metal-binding</keyword>
<dbReference type="GO" id="GO:0043137">
    <property type="term" value="P:DNA replication, removal of RNA primer"/>
    <property type="evidence" value="ECO:0007669"/>
    <property type="project" value="TreeGrafter"/>
</dbReference>
<dbReference type="InterPro" id="IPR022898">
    <property type="entry name" value="RNase_HII"/>
</dbReference>
<dbReference type="PANTHER" id="PTHR10954">
    <property type="entry name" value="RIBONUCLEASE H2 SUBUNIT A"/>
    <property type="match status" value="1"/>
</dbReference>
<dbReference type="InterPro" id="IPR024567">
    <property type="entry name" value="RNase_HII/HIII_dom"/>
</dbReference>
<feature type="compositionally biased region" description="Low complexity" evidence="17">
    <location>
        <begin position="14"/>
        <end position="23"/>
    </location>
</feature>
<feature type="domain" description="RNase H type-2" evidence="18">
    <location>
        <begin position="45"/>
        <end position="229"/>
    </location>
</feature>
<evidence type="ECO:0000256" key="1">
    <source>
        <dbReference type="ARBA" id="ARBA00000077"/>
    </source>
</evidence>
<evidence type="ECO:0000259" key="18">
    <source>
        <dbReference type="PROSITE" id="PS51975"/>
    </source>
</evidence>
<evidence type="ECO:0000256" key="5">
    <source>
        <dbReference type="ARBA" id="ARBA00007383"/>
    </source>
</evidence>
<evidence type="ECO:0000256" key="10">
    <source>
        <dbReference type="ARBA" id="ARBA00022723"/>
    </source>
</evidence>
<proteinExistence type="inferred from homology"/>
<dbReference type="InterPro" id="IPR012337">
    <property type="entry name" value="RNaseH-like_sf"/>
</dbReference>
<comment type="cofactor">
    <cofactor evidence="14 15">
        <name>Mn(2+)</name>
        <dbReference type="ChEBI" id="CHEBI:29035"/>
    </cofactor>
    <cofactor evidence="14 15">
        <name>Mg(2+)</name>
        <dbReference type="ChEBI" id="CHEBI:18420"/>
    </cofactor>
    <text evidence="14 15">Manganese or magnesium. Binds 1 divalent metal ion per monomer in the absence of substrate. May bind a second metal ion after substrate binding.</text>
</comment>
<evidence type="ECO:0000256" key="9">
    <source>
        <dbReference type="ARBA" id="ARBA00022722"/>
    </source>
</evidence>
<dbReference type="Gene3D" id="3.30.420.10">
    <property type="entry name" value="Ribonuclease H-like superfamily/Ribonuclease H"/>
    <property type="match status" value="1"/>
</dbReference>
<dbReference type="GO" id="GO:0004523">
    <property type="term" value="F:RNA-DNA hybrid ribonuclease activity"/>
    <property type="evidence" value="ECO:0007669"/>
    <property type="project" value="UniProtKB-UniRule"/>
</dbReference>
<evidence type="ECO:0000256" key="13">
    <source>
        <dbReference type="ARBA" id="ARBA00023211"/>
    </source>
</evidence>
<dbReference type="EMBL" id="LDQA01000028">
    <property type="protein sequence ID" value="KTR05193.1"/>
    <property type="molecule type" value="Genomic_DNA"/>
</dbReference>
<comment type="subcellular location">
    <subcellularLocation>
        <location evidence="4 14">Cytoplasm</location>
    </subcellularLocation>
</comment>
<keyword evidence="11 14" id="KW-0255">Endonuclease</keyword>
<dbReference type="Pfam" id="PF01351">
    <property type="entry name" value="RNase_HII"/>
    <property type="match status" value="1"/>
</dbReference>
<dbReference type="PATRIC" id="fig|401562.4.peg.2597"/>
<evidence type="ECO:0000256" key="17">
    <source>
        <dbReference type="SAM" id="MobiDB-lite"/>
    </source>
</evidence>
<organism evidence="19 20">
    <name type="scientific">Aureimonas ureilytica</name>
    <dbReference type="NCBI Taxonomy" id="401562"/>
    <lineage>
        <taxon>Bacteria</taxon>
        <taxon>Pseudomonadati</taxon>
        <taxon>Pseudomonadota</taxon>
        <taxon>Alphaproteobacteria</taxon>
        <taxon>Hyphomicrobiales</taxon>
        <taxon>Aurantimonadaceae</taxon>
        <taxon>Aureimonas</taxon>
    </lineage>
</organism>
<dbReference type="GO" id="GO:0005737">
    <property type="term" value="C:cytoplasm"/>
    <property type="evidence" value="ECO:0007669"/>
    <property type="project" value="UniProtKB-SubCell"/>
</dbReference>
<keyword evidence="12 14" id="KW-0378">Hydrolase</keyword>
<dbReference type="PROSITE" id="PS51975">
    <property type="entry name" value="RNASE_H_2"/>
    <property type="match status" value="1"/>
</dbReference>
<dbReference type="SUPFAM" id="SSF53098">
    <property type="entry name" value="Ribonuclease H-like"/>
    <property type="match status" value="1"/>
</dbReference>
<evidence type="ECO:0000256" key="8">
    <source>
        <dbReference type="ARBA" id="ARBA00022490"/>
    </source>
</evidence>
<dbReference type="CDD" id="cd07182">
    <property type="entry name" value="RNase_HII_bacteria_HII_like"/>
    <property type="match status" value="1"/>
</dbReference>
<feature type="binding site" evidence="14 15">
    <location>
        <position position="52"/>
    </location>
    <ligand>
        <name>a divalent metal cation</name>
        <dbReference type="ChEBI" id="CHEBI:60240"/>
    </ligand>
</feature>
<reference evidence="19 20" key="1">
    <citation type="journal article" date="2016" name="Front. Microbiol.">
        <title>Genomic Resource of Rice Seed Associated Bacteria.</title>
        <authorList>
            <person name="Midha S."/>
            <person name="Bansal K."/>
            <person name="Sharma S."/>
            <person name="Kumar N."/>
            <person name="Patil P.P."/>
            <person name="Chaudhry V."/>
            <person name="Patil P.B."/>
        </authorList>
    </citation>
    <scope>NUCLEOTIDE SEQUENCE [LARGE SCALE GENOMIC DNA]</scope>
    <source>
        <strain evidence="19 20">NS365</strain>
    </source>
</reference>
<gene>
    <name evidence="14" type="primary">rnhB</name>
    <name evidence="19" type="ORF">NS365_14045</name>
</gene>
<name>A0A175RP82_9HYPH</name>
<comment type="similarity">
    <text evidence="5 14 16">Belongs to the RNase HII family.</text>
</comment>
<evidence type="ECO:0000256" key="14">
    <source>
        <dbReference type="HAMAP-Rule" id="MF_00052"/>
    </source>
</evidence>
<accession>A0A175RP82</accession>
<dbReference type="GO" id="GO:0006298">
    <property type="term" value="P:mismatch repair"/>
    <property type="evidence" value="ECO:0007669"/>
    <property type="project" value="TreeGrafter"/>
</dbReference>
<evidence type="ECO:0000256" key="4">
    <source>
        <dbReference type="ARBA" id="ARBA00004496"/>
    </source>
</evidence>
<feature type="binding site" evidence="14 15">
    <location>
        <position position="51"/>
    </location>
    <ligand>
        <name>a divalent metal cation</name>
        <dbReference type="ChEBI" id="CHEBI:60240"/>
    </ligand>
</feature>
<dbReference type="InterPro" id="IPR036397">
    <property type="entry name" value="RNaseH_sf"/>
</dbReference>
<evidence type="ECO:0000256" key="12">
    <source>
        <dbReference type="ARBA" id="ARBA00022801"/>
    </source>
</evidence>
<keyword evidence="13 14" id="KW-0464">Manganese</keyword>
<evidence type="ECO:0000256" key="11">
    <source>
        <dbReference type="ARBA" id="ARBA00022759"/>
    </source>
</evidence>
<keyword evidence="9 14" id="KW-0540">Nuclease</keyword>
<dbReference type="GO" id="GO:0030145">
    <property type="term" value="F:manganese ion binding"/>
    <property type="evidence" value="ECO:0007669"/>
    <property type="project" value="UniProtKB-UniRule"/>
</dbReference>
<dbReference type="AlphaFoldDB" id="A0A175RP82"/>
<evidence type="ECO:0000256" key="15">
    <source>
        <dbReference type="PROSITE-ProRule" id="PRU01319"/>
    </source>
</evidence>
<evidence type="ECO:0000313" key="19">
    <source>
        <dbReference type="EMBL" id="KTR05193.1"/>
    </source>
</evidence>
<comment type="caution">
    <text evidence="19">The sequence shown here is derived from an EMBL/GenBank/DDBJ whole genome shotgun (WGS) entry which is preliminary data.</text>
</comment>